<dbReference type="GO" id="GO:0016020">
    <property type="term" value="C:membrane"/>
    <property type="evidence" value="ECO:0007669"/>
    <property type="project" value="UniProtKB-SubCell"/>
</dbReference>
<dbReference type="InterPro" id="IPR037185">
    <property type="entry name" value="EmrE-like"/>
</dbReference>
<dbReference type="PANTHER" id="PTHR32322">
    <property type="entry name" value="INNER MEMBRANE TRANSPORTER"/>
    <property type="match status" value="1"/>
</dbReference>
<dbReference type="EMBL" id="QDGZ01000001">
    <property type="protein sequence ID" value="PVG84394.1"/>
    <property type="molecule type" value="Genomic_DNA"/>
</dbReference>
<dbReference type="InterPro" id="IPR050638">
    <property type="entry name" value="AA-Vitamin_Transporters"/>
</dbReference>
<feature type="transmembrane region" description="Helical" evidence="6">
    <location>
        <begin position="127"/>
        <end position="147"/>
    </location>
</feature>
<sequence length="312" mass="32683">MVPARGGLVAAALAIVYVVWGSTYLGIKIVVEDAPPMTSMGLRFVTAGLVLGIVLSVAHRGVGRLALTRRQLAGTAFLGLTLPLLGNGLVSIGEQKGATSGYAALLIAVAPLIIVVFRLLEGDMPRPATLVGVALGFVGLAVLVVLGRGAGDFSVVPALIVLFAASCWALGSYVQPRLWLPSDPFVVAVWEMVLGGLMMVATGMAIGERFTFDYPSTTWWALSYLVVFGSVVGFTAYVWLVANAPISLVATYAYVNPVIAVFLGWLILDEAITWPIVAGGTIVVAAVALVISAERKPRVVAPVLEPEVLDAR</sequence>
<feature type="domain" description="EamA" evidence="7">
    <location>
        <begin position="13"/>
        <end position="144"/>
    </location>
</feature>
<dbReference type="PANTHER" id="PTHR32322:SF2">
    <property type="entry name" value="EAMA DOMAIN-CONTAINING PROTEIN"/>
    <property type="match status" value="1"/>
</dbReference>
<keyword evidence="4 6" id="KW-1133">Transmembrane helix</keyword>
<dbReference type="Pfam" id="PF00892">
    <property type="entry name" value="EamA"/>
    <property type="match status" value="2"/>
</dbReference>
<feature type="transmembrane region" description="Helical" evidence="6">
    <location>
        <begin position="102"/>
        <end position="120"/>
    </location>
</feature>
<comment type="caution">
    <text evidence="8">The sequence shown here is derived from an EMBL/GenBank/DDBJ whole genome shotgun (WGS) entry which is preliminary data.</text>
</comment>
<dbReference type="SUPFAM" id="SSF103481">
    <property type="entry name" value="Multidrug resistance efflux transporter EmrE"/>
    <property type="match status" value="1"/>
</dbReference>
<feature type="transmembrane region" description="Helical" evidence="6">
    <location>
        <begin position="249"/>
        <end position="268"/>
    </location>
</feature>
<dbReference type="Proteomes" id="UP000246018">
    <property type="component" value="Unassembled WGS sequence"/>
</dbReference>
<evidence type="ECO:0000313" key="8">
    <source>
        <dbReference type="EMBL" id="PVG84394.1"/>
    </source>
</evidence>
<evidence type="ECO:0000256" key="1">
    <source>
        <dbReference type="ARBA" id="ARBA00004141"/>
    </source>
</evidence>
<protein>
    <submittedName>
        <fullName evidence="8">EamA family transporter</fullName>
    </submittedName>
</protein>
<feature type="transmembrane region" description="Helical" evidence="6">
    <location>
        <begin position="153"/>
        <end position="173"/>
    </location>
</feature>
<feature type="transmembrane region" description="Helical" evidence="6">
    <location>
        <begin position="40"/>
        <end position="59"/>
    </location>
</feature>
<feature type="transmembrane region" description="Helical" evidence="6">
    <location>
        <begin position="274"/>
        <end position="293"/>
    </location>
</feature>
<accession>A0A2T8FFA9</accession>
<comment type="subcellular location">
    <subcellularLocation>
        <location evidence="1">Membrane</location>
        <topology evidence="1">Multi-pass membrane protein</topology>
    </subcellularLocation>
</comment>
<organism evidence="8 9">
    <name type="scientific">Nocardioides gansuensis</name>
    <dbReference type="NCBI Taxonomy" id="2138300"/>
    <lineage>
        <taxon>Bacteria</taxon>
        <taxon>Bacillati</taxon>
        <taxon>Actinomycetota</taxon>
        <taxon>Actinomycetes</taxon>
        <taxon>Propionibacteriales</taxon>
        <taxon>Nocardioidaceae</taxon>
        <taxon>Nocardioides</taxon>
    </lineage>
</organism>
<evidence type="ECO:0000256" key="2">
    <source>
        <dbReference type="ARBA" id="ARBA00007362"/>
    </source>
</evidence>
<evidence type="ECO:0000256" key="5">
    <source>
        <dbReference type="ARBA" id="ARBA00023136"/>
    </source>
</evidence>
<dbReference type="RefSeq" id="WP_116570525.1">
    <property type="nucleotide sequence ID" value="NZ_QDGZ01000001.1"/>
</dbReference>
<proteinExistence type="inferred from homology"/>
<evidence type="ECO:0000256" key="3">
    <source>
        <dbReference type="ARBA" id="ARBA00022692"/>
    </source>
</evidence>
<name>A0A2T8FFA9_9ACTN</name>
<feature type="transmembrane region" description="Helical" evidence="6">
    <location>
        <begin position="71"/>
        <end position="90"/>
    </location>
</feature>
<keyword evidence="9" id="KW-1185">Reference proteome</keyword>
<dbReference type="AlphaFoldDB" id="A0A2T8FFA9"/>
<feature type="domain" description="EamA" evidence="7">
    <location>
        <begin position="158"/>
        <end position="291"/>
    </location>
</feature>
<gene>
    <name evidence="8" type="ORF">DDE18_01885</name>
</gene>
<feature type="transmembrane region" description="Helical" evidence="6">
    <location>
        <begin position="219"/>
        <end position="242"/>
    </location>
</feature>
<evidence type="ECO:0000313" key="9">
    <source>
        <dbReference type="Proteomes" id="UP000246018"/>
    </source>
</evidence>
<comment type="similarity">
    <text evidence="2">Belongs to the EamA transporter family.</text>
</comment>
<reference evidence="8 9" key="1">
    <citation type="submission" date="2018-04" db="EMBL/GenBank/DDBJ databases">
        <title>Genome of Nocardioides gansuensis WSJ-1.</title>
        <authorList>
            <person name="Wu S."/>
            <person name="Wang G."/>
        </authorList>
    </citation>
    <scope>NUCLEOTIDE SEQUENCE [LARGE SCALE GENOMIC DNA]</scope>
    <source>
        <strain evidence="8 9">WSJ-1</strain>
    </source>
</reference>
<keyword evidence="3 6" id="KW-0812">Transmembrane</keyword>
<keyword evidence="5 6" id="KW-0472">Membrane</keyword>
<dbReference type="OrthoDB" id="9812547at2"/>
<evidence type="ECO:0000256" key="6">
    <source>
        <dbReference type="SAM" id="Phobius"/>
    </source>
</evidence>
<evidence type="ECO:0000256" key="4">
    <source>
        <dbReference type="ARBA" id="ARBA00022989"/>
    </source>
</evidence>
<feature type="transmembrane region" description="Helical" evidence="6">
    <location>
        <begin position="185"/>
        <end position="207"/>
    </location>
</feature>
<dbReference type="InterPro" id="IPR000620">
    <property type="entry name" value="EamA_dom"/>
</dbReference>
<evidence type="ECO:0000259" key="7">
    <source>
        <dbReference type="Pfam" id="PF00892"/>
    </source>
</evidence>